<feature type="domain" description="Zinc finger PHD-type" evidence="5">
    <location>
        <begin position="90"/>
        <end position="155"/>
    </location>
</feature>
<keyword evidence="1" id="KW-0479">Metal-binding</keyword>
<evidence type="ECO:0000256" key="2">
    <source>
        <dbReference type="ARBA" id="ARBA00022737"/>
    </source>
</evidence>
<dbReference type="Pfam" id="PF22908">
    <property type="entry name" value="PHD_NSD"/>
    <property type="match status" value="1"/>
</dbReference>
<feature type="domain" description="Zinc finger PHD-type" evidence="5">
    <location>
        <begin position="30"/>
        <end position="85"/>
    </location>
</feature>
<dbReference type="Pfam" id="PF23004">
    <property type="entry name" value="PHDvar_NSD"/>
    <property type="match status" value="1"/>
</dbReference>
<keyword evidence="4" id="KW-0862">Zinc</keyword>
<dbReference type="SUPFAM" id="SSF57903">
    <property type="entry name" value="FYVE/PHD zinc finger"/>
    <property type="match status" value="1"/>
</dbReference>
<evidence type="ECO:0000256" key="3">
    <source>
        <dbReference type="ARBA" id="ARBA00022771"/>
    </source>
</evidence>
<dbReference type="Proteomes" id="UP001408789">
    <property type="component" value="Unassembled WGS sequence"/>
</dbReference>
<organism evidence="6 7">
    <name type="scientific">Deinandra increscens subsp. villosa</name>
    <dbReference type="NCBI Taxonomy" id="3103831"/>
    <lineage>
        <taxon>Eukaryota</taxon>
        <taxon>Viridiplantae</taxon>
        <taxon>Streptophyta</taxon>
        <taxon>Embryophyta</taxon>
        <taxon>Tracheophyta</taxon>
        <taxon>Spermatophyta</taxon>
        <taxon>Magnoliopsida</taxon>
        <taxon>eudicotyledons</taxon>
        <taxon>Gunneridae</taxon>
        <taxon>Pentapetalae</taxon>
        <taxon>asterids</taxon>
        <taxon>campanulids</taxon>
        <taxon>Asterales</taxon>
        <taxon>Asteraceae</taxon>
        <taxon>Asteroideae</taxon>
        <taxon>Heliantheae alliance</taxon>
        <taxon>Madieae</taxon>
        <taxon>Madiinae</taxon>
        <taxon>Deinandra</taxon>
    </lineage>
</organism>
<sequence>MDCKTQDNDMISKQTEDIVYEKEDELFETVCAICDNGGHLICCEGKCFRSFHATPDTEEAQDSVCETACLTSEELEKPYECENCKYSLHQCFVCAELGSSDESSKTEVFRCSATCRHFYHPRCVAKLLSKKDKAKQRALKEKIAAGEPFTCPAHKCVVCKKPENVKVEGMQFAICRRCPKAYHMKCLPSNIMFDHLAGDDDEIRGWIGLFIKSRALIYCLEHKMDPELGTPARPIIVRNILNRKKERLMEAHFKNLFI</sequence>
<dbReference type="PANTHER" id="PTHR46235:SF3">
    <property type="entry name" value="PHD FINGER-CONTAINING PROTEIN DDB_G0268158"/>
    <property type="match status" value="1"/>
</dbReference>
<dbReference type="Gene3D" id="3.30.40.10">
    <property type="entry name" value="Zinc/RING finger domain, C3HC4 (zinc finger)"/>
    <property type="match status" value="2"/>
</dbReference>
<dbReference type="GO" id="GO:0006338">
    <property type="term" value="P:chromatin remodeling"/>
    <property type="evidence" value="ECO:0007669"/>
    <property type="project" value="UniProtKB-ARBA"/>
</dbReference>
<gene>
    <name evidence="6" type="ORF">SSX86_008689</name>
</gene>
<dbReference type="InterPro" id="IPR055197">
    <property type="entry name" value="PHDvar_NSD"/>
</dbReference>
<dbReference type="InterPro" id="IPR001965">
    <property type="entry name" value="Znf_PHD"/>
</dbReference>
<dbReference type="AlphaFoldDB" id="A0AAP0H4W2"/>
<dbReference type="SMART" id="SM00249">
    <property type="entry name" value="PHD"/>
    <property type="match status" value="3"/>
</dbReference>
<dbReference type="InterPro" id="IPR055198">
    <property type="entry name" value="NSD_PHD"/>
</dbReference>
<evidence type="ECO:0000256" key="1">
    <source>
        <dbReference type="ARBA" id="ARBA00022723"/>
    </source>
</evidence>
<evidence type="ECO:0000313" key="7">
    <source>
        <dbReference type="Proteomes" id="UP001408789"/>
    </source>
</evidence>
<keyword evidence="2" id="KW-0677">Repeat</keyword>
<feature type="domain" description="Zinc finger PHD-type" evidence="5">
    <location>
        <begin position="156"/>
        <end position="223"/>
    </location>
</feature>
<dbReference type="PANTHER" id="PTHR46235">
    <property type="entry name" value="PHD FINGER-CONTAINING PROTEIN DDB_G0268158"/>
    <property type="match status" value="1"/>
</dbReference>
<accession>A0AAP0H4W2</accession>
<protein>
    <recommendedName>
        <fullName evidence="5">Zinc finger PHD-type domain-containing protein</fullName>
    </recommendedName>
</protein>
<proteinExistence type="predicted"/>
<name>A0AAP0H4W2_9ASTR</name>
<dbReference type="InterPro" id="IPR011011">
    <property type="entry name" value="Znf_FYVE_PHD"/>
</dbReference>
<keyword evidence="7" id="KW-1185">Reference proteome</keyword>
<evidence type="ECO:0000313" key="6">
    <source>
        <dbReference type="EMBL" id="KAK9072256.1"/>
    </source>
</evidence>
<dbReference type="InterPro" id="IPR013083">
    <property type="entry name" value="Znf_RING/FYVE/PHD"/>
</dbReference>
<reference evidence="6 7" key="1">
    <citation type="submission" date="2024-04" db="EMBL/GenBank/DDBJ databases">
        <title>The reference genome of an endangered Asteraceae, Deinandra increscens subsp. villosa, native to the Central Coast of California.</title>
        <authorList>
            <person name="Guilliams M."/>
            <person name="Hasenstab-Lehman K."/>
            <person name="Meyer R."/>
            <person name="Mcevoy S."/>
        </authorList>
    </citation>
    <scope>NUCLEOTIDE SEQUENCE [LARGE SCALE GENOMIC DNA]</scope>
    <source>
        <tissue evidence="6">Leaf</tissue>
    </source>
</reference>
<dbReference type="GO" id="GO:0008270">
    <property type="term" value="F:zinc ion binding"/>
    <property type="evidence" value="ECO:0007669"/>
    <property type="project" value="UniProtKB-KW"/>
</dbReference>
<dbReference type="EMBL" id="JBCNJP010000010">
    <property type="protein sequence ID" value="KAK9072256.1"/>
    <property type="molecule type" value="Genomic_DNA"/>
</dbReference>
<evidence type="ECO:0000256" key="4">
    <source>
        <dbReference type="ARBA" id="ARBA00022833"/>
    </source>
</evidence>
<keyword evidence="3" id="KW-0863">Zinc-finger</keyword>
<evidence type="ECO:0000259" key="5">
    <source>
        <dbReference type="SMART" id="SM00249"/>
    </source>
</evidence>
<comment type="caution">
    <text evidence="6">The sequence shown here is derived from an EMBL/GenBank/DDBJ whole genome shotgun (WGS) entry which is preliminary data.</text>
</comment>